<feature type="compositionally biased region" description="Low complexity" evidence="2">
    <location>
        <begin position="126"/>
        <end position="138"/>
    </location>
</feature>
<proteinExistence type="inferred from homology"/>
<name>A0AAD8VY66_LOLMU</name>
<dbReference type="PANTHER" id="PTHR31175:SF70">
    <property type="entry name" value="AUXIN-RESPONSIVE PROTEIN"/>
    <property type="match status" value="1"/>
</dbReference>
<accession>A0AAD8VY66</accession>
<evidence type="ECO:0000313" key="4">
    <source>
        <dbReference type="Proteomes" id="UP001231189"/>
    </source>
</evidence>
<protein>
    <submittedName>
        <fullName evidence="3">Uncharacterized protein</fullName>
    </submittedName>
</protein>
<dbReference type="GO" id="GO:0009733">
    <property type="term" value="P:response to auxin"/>
    <property type="evidence" value="ECO:0007669"/>
    <property type="project" value="InterPro"/>
</dbReference>
<feature type="compositionally biased region" description="Basic residues" evidence="2">
    <location>
        <begin position="414"/>
        <end position="425"/>
    </location>
</feature>
<organism evidence="3 4">
    <name type="scientific">Lolium multiflorum</name>
    <name type="common">Italian ryegrass</name>
    <name type="synonym">Lolium perenne subsp. multiflorum</name>
    <dbReference type="NCBI Taxonomy" id="4521"/>
    <lineage>
        <taxon>Eukaryota</taxon>
        <taxon>Viridiplantae</taxon>
        <taxon>Streptophyta</taxon>
        <taxon>Embryophyta</taxon>
        <taxon>Tracheophyta</taxon>
        <taxon>Spermatophyta</taxon>
        <taxon>Magnoliopsida</taxon>
        <taxon>Liliopsida</taxon>
        <taxon>Poales</taxon>
        <taxon>Poaceae</taxon>
        <taxon>BOP clade</taxon>
        <taxon>Pooideae</taxon>
        <taxon>Poodae</taxon>
        <taxon>Poeae</taxon>
        <taxon>Poeae Chloroplast Group 2 (Poeae type)</taxon>
        <taxon>Loliodinae</taxon>
        <taxon>Loliinae</taxon>
        <taxon>Lolium</taxon>
    </lineage>
</organism>
<evidence type="ECO:0000256" key="2">
    <source>
        <dbReference type="SAM" id="MobiDB-lite"/>
    </source>
</evidence>
<comment type="caution">
    <text evidence="3">The sequence shown here is derived from an EMBL/GenBank/DDBJ whole genome shotgun (WGS) entry which is preliminary data.</text>
</comment>
<keyword evidence="4" id="KW-1185">Reference proteome</keyword>
<dbReference type="Pfam" id="PF02519">
    <property type="entry name" value="Auxin_inducible"/>
    <property type="match status" value="1"/>
</dbReference>
<feature type="region of interest" description="Disordered" evidence="2">
    <location>
        <begin position="400"/>
        <end position="425"/>
    </location>
</feature>
<evidence type="ECO:0000256" key="1">
    <source>
        <dbReference type="ARBA" id="ARBA00006974"/>
    </source>
</evidence>
<evidence type="ECO:0000313" key="3">
    <source>
        <dbReference type="EMBL" id="KAK1626689.1"/>
    </source>
</evidence>
<comment type="similarity">
    <text evidence="1">Belongs to the ARG7 family.</text>
</comment>
<sequence length="663" mass="71231">MIHPKKLAQLAKKGRQMLLSAAGARRRQASDMNDDECCSTTSSVVADEGHCVVYTADGARFEVPLVYLGTMVFAELLRMSEEEFGFTSGRDGGRITLPCDATVMDYVLCLVSWAPTPPSTPPPRPAATNTTPASAAMTGAHAQGPPPPTERGRRRHYHPAAAPHGPRPPCPLGGPRRRLAPSASSSRRSKPASTRPPPPPFGSVRHPDTARLRAKAARVVAAIASPIPTWTDASPVYTLGADDGSAAHPHLWRSWRVCPFAEGTSFNPAAGGRPGSRLWHAAAPLHKWSSPPTTAPPTPELAEPAGAADARADRTWIASYHLRAPRTWYYASSRRGRRLGLGDLASAVWADPPRQPLTTTVQDFAAALRRVPCPGRLGAAAADLFRASPCSRSTRNVAALVPRSDPPDTDPRARLPRRGPSRRLAFKRPTAEQLERRRQGLCFNCDEKYAPGHTCARLFYLETVDEADVEALTAELAAATVTEAGVTTYRAGRRVRLRRLSSCYGGHQDGKDDAASGRGATVPVLVGDEPFSIDRVGIDLGCYDFILGLDFEHLRSHPVGPRCAVPHLRREGGRRVHRTGVGSSTSAPSRGDEAHPLLADLLQQHGDLFDEPQGPVLQIPDFDEPFVVDCDASGIGFGAVLHQGEGPLAFFAPLPHATTSSRI</sequence>
<reference evidence="3" key="1">
    <citation type="submission" date="2023-07" db="EMBL/GenBank/DDBJ databases">
        <title>A chromosome-level genome assembly of Lolium multiflorum.</title>
        <authorList>
            <person name="Chen Y."/>
            <person name="Copetti D."/>
            <person name="Kolliker R."/>
            <person name="Studer B."/>
        </authorList>
    </citation>
    <scope>NUCLEOTIDE SEQUENCE</scope>
    <source>
        <strain evidence="3">02402/16</strain>
        <tissue evidence="3">Leaf</tissue>
    </source>
</reference>
<dbReference type="InterPro" id="IPR003676">
    <property type="entry name" value="SAUR_fam"/>
</dbReference>
<dbReference type="PANTHER" id="PTHR31175">
    <property type="entry name" value="AUXIN-RESPONSIVE FAMILY PROTEIN"/>
    <property type="match status" value="1"/>
</dbReference>
<gene>
    <name evidence="3" type="ORF">QYE76_001004</name>
</gene>
<dbReference type="InterPro" id="IPR043502">
    <property type="entry name" value="DNA/RNA_pol_sf"/>
</dbReference>
<dbReference type="AlphaFoldDB" id="A0AAD8VY66"/>
<feature type="region of interest" description="Disordered" evidence="2">
    <location>
        <begin position="115"/>
        <end position="206"/>
    </location>
</feature>
<dbReference type="SUPFAM" id="SSF56672">
    <property type="entry name" value="DNA/RNA polymerases"/>
    <property type="match status" value="1"/>
</dbReference>
<dbReference type="EMBL" id="JAUUTY010000005">
    <property type="protein sequence ID" value="KAK1626689.1"/>
    <property type="molecule type" value="Genomic_DNA"/>
</dbReference>
<dbReference type="Proteomes" id="UP001231189">
    <property type="component" value="Unassembled WGS sequence"/>
</dbReference>
<feature type="compositionally biased region" description="Pro residues" evidence="2">
    <location>
        <begin position="115"/>
        <end position="125"/>
    </location>
</feature>